<dbReference type="InterPro" id="IPR017750">
    <property type="entry name" value="ATPase_T1SS"/>
</dbReference>
<dbReference type="PANTHER" id="PTHR43394:SF1">
    <property type="entry name" value="ATP-BINDING CASSETTE SUB-FAMILY B MEMBER 10, MITOCHONDRIAL"/>
    <property type="match status" value="1"/>
</dbReference>
<dbReference type="GO" id="GO:0005886">
    <property type="term" value="C:plasma membrane"/>
    <property type="evidence" value="ECO:0007669"/>
    <property type="project" value="UniProtKB-SubCell"/>
</dbReference>
<dbReference type="GO" id="GO:0006508">
    <property type="term" value="P:proteolysis"/>
    <property type="evidence" value="ECO:0007669"/>
    <property type="project" value="InterPro"/>
</dbReference>
<dbReference type="Gene3D" id="3.90.70.10">
    <property type="entry name" value="Cysteine proteinases"/>
    <property type="match status" value="1"/>
</dbReference>
<dbReference type="EMBL" id="PNOT02000333">
    <property type="protein sequence ID" value="TSE02842.1"/>
    <property type="molecule type" value="Genomic_DNA"/>
</dbReference>
<keyword evidence="9 10" id="KW-0472">Membrane</keyword>
<evidence type="ECO:0000256" key="3">
    <source>
        <dbReference type="ARBA" id="ARBA00022475"/>
    </source>
</evidence>
<dbReference type="PROSITE" id="PS50990">
    <property type="entry name" value="PEPTIDASE_C39"/>
    <property type="match status" value="1"/>
</dbReference>
<feature type="domain" description="ABC transmembrane type-1" evidence="12">
    <location>
        <begin position="166"/>
        <end position="444"/>
    </location>
</feature>
<dbReference type="CDD" id="cd18587">
    <property type="entry name" value="ABC_6TM_LapB_like"/>
    <property type="match status" value="1"/>
</dbReference>
<dbReference type="PANTHER" id="PTHR43394">
    <property type="entry name" value="ATP-DEPENDENT PERMEASE MDL1, MITOCHONDRIAL"/>
    <property type="match status" value="1"/>
</dbReference>
<keyword evidence="8 10" id="KW-1133">Transmembrane helix</keyword>
<dbReference type="InterPro" id="IPR039421">
    <property type="entry name" value="Type_1_exporter"/>
</dbReference>
<dbReference type="InterPro" id="IPR011527">
    <property type="entry name" value="ABC1_TM_dom"/>
</dbReference>
<dbReference type="SUPFAM" id="SSF90123">
    <property type="entry name" value="ABC transporter transmembrane region"/>
    <property type="match status" value="1"/>
</dbReference>
<evidence type="ECO:0000259" key="11">
    <source>
        <dbReference type="PROSITE" id="PS50893"/>
    </source>
</evidence>
<dbReference type="PROSITE" id="PS50929">
    <property type="entry name" value="ABC_TM1F"/>
    <property type="match status" value="1"/>
</dbReference>
<dbReference type="FunFam" id="3.40.50.300:FF:000299">
    <property type="entry name" value="ABC transporter ATP-binding protein/permease"/>
    <property type="match status" value="1"/>
</dbReference>
<evidence type="ECO:0000256" key="10">
    <source>
        <dbReference type="SAM" id="Phobius"/>
    </source>
</evidence>
<feature type="transmembrane region" description="Helical" evidence="10">
    <location>
        <begin position="300"/>
        <end position="318"/>
    </location>
</feature>
<dbReference type="Pfam" id="PF00005">
    <property type="entry name" value="ABC_tran"/>
    <property type="match status" value="1"/>
</dbReference>
<dbReference type="AlphaFoldDB" id="A0A8T9AI32"/>
<accession>A0A8T9AI32</accession>
<dbReference type="Proteomes" id="UP000235507">
    <property type="component" value="Unassembled WGS sequence"/>
</dbReference>
<keyword evidence="5" id="KW-0547">Nucleotide-binding</keyword>
<feature type="transmembrane region" description="Helical" evidence="10">
    <location>
        <begin position="166"/>
        <end position="184"/>
    </location>
</feature>
<dbReference type="GO" id="GO:0016887">
    <property type="term" value="F:ATP hydrolysis activity"/>
    <property type="evidence" value="ECO:0007669"/>
    <property type="project" value="InterPro"/>
</dbReference>
<feature type="transmembrane region" description="Helical" evidence="10">
    <location>
        <begin position="196"/>
        <end position="217"/>
    </location>
</feature>
<dbReference type="InterPro" id="IPR027417">
    <property type="entry name" value="P-loop_NTPase"/>
</dbReference>
<dbReference type="OrthoDB" id="9787557at2"/>
<feature type="domain" description="Peptidase C39" evidence="13">
    <location>
        <begin position="4"/>
        <end position="127"/>
    </location>
</feature>
<comment type="subcellular location">
    <subcellularLocation>
        <location evidence="1">Cell membrane</location>
        <topology evidence="1">Multi-pass membrane protein</topology>
    </subcellularLocation>
</comment>
<keyword evidence="4 10" id="KW-0812">Transmembrane</keyword>
<keyword evidence="7" id="KW-0067">ATP-binding</keyword>
<dbReference type="InterPro" id="IPR003439">
    <property type="entry name" value="ABC_transporter-like_ATP-bd"/>
</dbReference>
<proteinExistence type="predicted"/>
<dbReference type="InterPro" id="IPR005074">
    <property type="entry name" value="Peptidase_C39"/>
</dbReference>
<evidence type="ECO:0000256" key="1">
    <source>
        <dbReference type="ARBA" id="ARBA00004651"/>
    </source>
</evidence>
<gene>
    <name evidence="14" type="ORF">C1D09_028315</name>
</gene>
<reference evidence="14" key="1">
    <citation type="submission" date="2019-07" db="EMBL/GenBank/DDBJ databases">
        <title>Mesorhizobum intechiensis sp. nov. isolated from nodules of Lotus tenuis growing in lowlands of the Flooding Pampa, Argentina.</title>
        <authorList>
            <person name="Estrella M.J."/>
            <person name="Torres Tejerizo G.A."/>
            <person name="Cumpa Velazquez L.M."/>
            <person name="Fontana F."/>
            <person name="Hansen L."/>
            <person name="Pistorio M."/>
            <person name="Sannazzaro A.I."/>
        </authorList>
    </citation>
    <scope>NUCLEOTIDE SEQUENCE</scope>
    <source>
        <strain evidence="14">BD68</strain>
    </source>
</reference>
<evidence type="ECO:0000256" key="6">
    <source>
        <dbReference type="ARBA" id="ARBA00022801"/>
    </source>
</evidence>
<dbReference type="Gene3D" id="1.20.1560.10">
    <property type="entry name" value="ABC transporter type 1, transmembrane domain"/>
    <property type="match status" value="1"/>
</dbReference>
<evidence type="ECO:0000256" key="5">
    <source>
        <dbReference type="ARBA" id="ARBA00022741"/>
    </source>
</evidence>
<dbReference type="GO" id="GO:0015421">
    <property type="term" value="F:ABC-type oligopeptide transporter activity"/>
    <property type="evidence" value="ECO:0007669"/>
    <property type="project" value="TreeGrafter"/>
</dbReference>
<dbReference type="SUPFAM" id="SSF52540">
    <property type="entry name" value="P-loop containing nucleoside triphosphate hydrolases"/>
    <property type="match status" value="1"/>
</dbReference>
<evidence type="ECO:0000256" key="9">
    <source>
        <dbReference type="ARBA" id="ARBA00023136"/>
    </source>
</evidence>
<evidence type="ECO:0000313" key="15">
    <source>
        <dbReference type="Proteomes" id="UP000235507"/>
    </source>
</evidence>
<keyword evidence="15" id="KW-1185">Reference proteome</keyword>
<keyword evidence="6" id="KW-0378">Hydrolase</keyword>
<dbReference type="RefSeq" id="WP_143977309.1">
    <property type="nucleotide sequence ID" value="NZ_PNOT02000333.1"/>
</dbReference>
<evidence type="ECO:0000256" key="4">
    <source>
        <dbReference type="ARBA" id="ARBA00022692"/>
    </source>
</evidence>
<dbReference type="GO" id="GO:0008233">
    <property type="term" value="F:peptidase activity"/>
    <property type="evidence" value="ECO:0007669"/>
    <property type="project" value="InterPro"/>
</dbReference>
<evidence type="ECO:0000259" key="12">
    <source>
        <dbReference type="PROSITE" id="PS50929"/>
    </source>
</evidence>
<evidence type="ECO:0000259" key="13">
    <source>
        <dbReference type="PROSITE" id="PS50990"/>
    </source>
</evidence>
<evidence type="ECO:0000313" key="14">
    <source>
        <dbReference type="EMBL" id="TSE02842.1"/>
    </source>
</evidence>
<dbReference type="PROSITE" id="PS50893">
    <property type="entry name" value="ABC_TRANSPORTER_2"/>
    <property type="match status" value="1"/>
</dbReference>
<organism evidence="14 15">
    <name type="scientific">Mesorhizobium intechi</name>
    <dbReference type="NCBI Taxonomy" id="537601"/>
    <lineage>
        <taxon>Bacteria</taxon>
        <taxon>Pseudomonadati</taxon>
        <taxon>Pseudomonadota</taxon>
        <taxon>Alphaproteobacteria</taxon>
        <taxon>Hyphomicrobiales</taxon>
        <taxon>Phyllobacteriaceae</taxon>
        <taxon>Mesorhizobium</taxon>
    </lineage>
</organism>
<keyword evidence="2" id="KW-0813">Transport</keyword>
<dbReference type="SMART" id="SM00382">
    <property type="entry name" value="AAA"/>
    <property type="match status" value="1"/>
</dbReference>
<evidence type="ECO:0000256" key="2">
    <source>
        <dbReference type="ARBA" id="ARBA00022448"/>
    </source>
</evidence>
<keyword evidence="3" id="KW-1003">Cell membrane</keyword>
<protein>
    <submittedName>
        <fullName evidence="14">Type I secretion system permease/ATPase</fullName>
    </submittedName>
</protein>
<evidence type="ECO:0000256" key="8">
    <source>
        <dbReference type="ARBA" id="ARBA00022989"/>
    </source>
</evidence>
<evidence type="ECO:0000256" key="7">
    <source>
        <dbReference type="ARBA" id="ARBA00022840"/>
    </source>
</evidence>
<feature type="transmembrane region" description="Helical" evidence="10">
    <location>
        <begin position="272"/>
        <end position="294"/>
    </location>
</feature>
<name>A0A8T9AI32_9HYPH</name>
<comment type="caution">
    <text evidence="14">The sequence shown here is derived from an EMBL/GenBank/DDBJ whole genome shotgun (WGS) entry which is preliminary data.</text>
</comment>
<sequence>MNQQPNILSPKEAFKACFSAIAGYLGRPSAQTVLFAGVPLSDTAIDIEAIRHIAERIGLEITEFSHREFLRGRIDLPAIVFRVSQLPVALLAETEDGAFTTAPQEDGRLTITKSELAASYISGGVSFSITYANTAEGMNVGSAPKIERRHWLTGTMGPFWRTYSKVILAAIFINMLAIASPIFTMNVYDRILPNKAISTLWVLSIGIGTVILFDLLLKTARASLIDYAGRKADLRISYLLFEKVLNSSLSARPGSTGEYANRVTQYEFVREFFTSNTISVFIDTAFVFVFLLVIYAIGGWLVIIPALAFVASVIVGLITQRRIGKRVAASMNEASQRQALLVESISTLETIKSLRAEAYLLRKWGEHSKNASNTSEKIKQLSAAAGNITQAIQQMVTVALIVAGAYAFSEGHVSTGAIIGTVMLAGRAVSPLGQIAITLSRLRQAMLSLRMVNSIMAQPEDRPDTVGFVNRPIRNGAMVFRNVGFVYPGSENEVLTGLNFLVKPGERIGIIGRIGSGKTTMGRLIGRLFLPTSGELLLDGIDIRQYHPSEVRAAVGIVAQANDLFSGTIKENLLMACPEATDEQIVEAAKAAGVDDFVSRHPRGYDMNVGERGTNLSGGQRQTMAIARLLLTRPKIVFLDEPSGSMDLASERQLIKQLKVAFDRNTTLIVSTHRFSMLELADRLIVIEQGRIVADGPKDQVIQALQKQAPEKQTY</sequence>
<dbReference type="InterPro" id="IPR036640">
    <property type="entry name" value="ABC1_TM_sf"/>
</dbReference>
<dbReference type="Gene3D" id="3.40.50.300">
    <property type="entry name" value="P-loop containing nucleotide triphosphate hydrolases"/>
    <property type="match status" value="1"/>
</dbReference>
<dbReference type="GO" id="GO:0005524">
    <property type="term" value="F:ATP binding"/>
    <property type="evidence" value="ECO:0007669"/>
    <property type="project" value="UniProtKB-KW"/>
</dbReference>
<dbReference type="NCBIfam" id="TIGR03375">
    <property type="entry name" value="type_I_sec_LssB"/>
    <property type="match status" value="1"/>
</dbReference>
<dbReference type="Pfam" id="PF00664">
    <property type="entry name" value="ABC_membrane"/>
    <property type="match status" value="1"/>
</dbReference>
<dbReference type="InterPro" id="IPR003593">
    <property type="entry name" value="AAA+_ATPase"/>
</dbReference>
<feature type="domain" description="ABC transporter" evidence="11">
    <location>
        <begin position="478"/>
        <end position="714"/>
    </location>
</feature>